<feature type="compositionally biased region" description="Low complexity" evidence="1">
    <location>
        <begin position="300"/>
        <end position="333"/>
    </location>
</feature>
<dbReference type="Proteomes" id="UP000600080">
    <property type="component" value="Unassembled WGS sequence"/>
</dbReference>
<gene>
    <name evidence="3" type="ORF">GCM10012285_41380</name>
</gene>
<dbReference type="EMBL" id="BMND01000018">
    <property type="protein sequence ID" value="GGN51353.1"/>
    <property type="molecule type" value="Genomic_DNA"/>
</dbReference>
<organism evidence="3 4">
    <name type="scientific">Streptomyces kronopolitis</name>
    <dbReference type="NCBI Taxonomy" id="1612435"/>
    <lineage>
        <taxon>Bacteria</taxon>
        <taxon>Bacillati</taxon>
        <taxon>Actinomycetota</taxon>
        <taxon>Actinomycetes</taxon>
        <taxon>Kitasatosporales</taxon>
        <taxon>Streptomycetaceae</taxon>
        <taxon>Streptomyces</taxon>
    </lineage>
</organism>
<name>A0ABQ2JSA7_9ACTN</name>
<dbReference type="Pfam" id="PF03771">
    <property type="entry name" value="SPDY"/>
    <property type="match status" value="1"/>
</dbReference>
<proteinExistence type="predicted"/>
<evidence type="ECO:0000256" key="1">
    <source>
        <dbReference type="SAM" id="MobiDB-lite"/>
    </source>
</evidence>
<evidence type="ECO:0000259" key="2">
    <source>
        <dbReference type="Pfam" id="PF03771"/>
    </source>
</evidence>
<sequence length="333" mass="35740">MPLHAGAFSPTPRSFDMHTPDARHLYEEVLVSPMYLAGSNGTGDAGFAPVAHWPHHYLDDGPCQLLVTSPDQRIRIGWFGDDFELWRISAATEAASATRWTATFNHVTPSEIVAGLTTALAHDYAEADPYDSNGRFLADPSSYWEDAARPLTDAGWKRGVPIKPGTVEIVAPDGQAGAVIDRRSYGPDDEAVILWAGPPGWGTRAEAVFTTRTPSHLIAATAAVMADSTPVIRERHQIDREMEHLVTLTPAAPDAPAVPAAEPSVSRAPTPLDVRRTAVTQAVHRAARAPRTAAELRVMAARSRTATSTRTGAPNPVPAAVPLLNPSAPRRSR</sequence>
<reference evidence="4" key="1">
    <citation type="journal article" date="2019" name="Int. J. Syst. Evol. Microbiol.">
        <title>The Global Catalogue of Microorganisms (GCM) 10K type strain sequencing project: providing services to taxonomists for standard genome sequencing and annotation.</title>
        <authorList>
            <consortium name="The Broad Institute Genomics Platform"/>
            <consortium name="The Broad Institute Genome Sequencing Center for Infectious Disease"/>
            <person name="Wu L."/>
            <person name="Ma J."/>
        </authorList>
    </citation>
    <scope>NUCLEOTIDE SEQUENCE [LARGE SCALE GENOMIC DNA]</scope>
    <source>
        <strain evidence="4">CGMCC 4.7323</strain>
    </source>
</reference>
<protein>
    <recommendedName>
        <fullName evidence="2">DUF317 domain-containing protein</fullName>
    </recommendedName>
</protein>
<feature type="domain" description="DUF317" evidence="2">
    <location>
        <begin position="68"/>
        <end position="124"/>
    </location>
</feature>
<comment type="caution">
    <text evidence="3">The sequence shown here is derived from an EMBL/GenBank/DDBJ whole genome shotgun (WGS) entry which is preliminary data.</text>
</comment>
<evidence type="ECO:0000313" key="4">
    <source>
        <dbReference type="Proteomes" id="UP000600080"/>
    </source>
</evidence>
<dbReference type="InterPro" id="IPR005523">
    <property type="entry name" value="DUF317_SPDY"/>
</dbReference>
<evidence type="ECO:0000313" key="3">
    <source>
        <dbReference type="EMBL" id="GGN51353.1"/>
    </source>
</evidence>
<accession>A0ABQ2JSA7</accession>
<feature type="region of interest" description="Disordered" evidence="1">
    <location>
        <begin position="290"/>
        <end position="333"/>
    </location>
</feature>
<keyword evidence="4" id="KW-1185">Reference proteome</keyword>